<feature type="chain" id="PRO_5042520288" evidence="1">
    <location>
        <begin position="24"/>
        <end position="168"/>
    </location>
</feature>
<protein>
    <submittedName>
        <fullName evidence="2">DUF2271 domain-containing protein</fullName>
    </submittedName>
</protein>
<reference evidence="2" key="1">
    <citation type="submission" date="2023-03" db="EMBL/GenBank/DDBJ databases">
        <title>Andean soil-derived lignocellulolytic bacterial consortium as a source of novel taxa and putative plastic-active enzymes.</title>
        <authorList>
            <person name="Diaz-Garcia L."/>
            <person name="Chuvochina M."/>
            <person name="Feuerriegel G."/>
            <person name="Bunk B."/>
            <person name="Sproer C."/>
            <person name="Streit W.R."/>
            <person name="Rodriguez L.M."/>
            <person name="Overmann J."/>
            <person name="Jimenez D.J."/>
        </authorList>
    </citation>
    <scope>NUCLEOTIDE SEQUENCE</scope>
    <source>
        <strain evidence="2">MAG 26</strain>
    </source>
</reference>
<dbReference type="EMBL" id="CP119316">
    <property type="protein sequence ID" value="WEK46572.1"/>
    <property type="molecule type" value="Genomic_DNA"/>
</dbReference>
<accession>A0AAJ5X679</accession>
<dbReference type="Pfam" id="PF10029">
    <property type="entry name" value="DUF2271"/>
    <property type="match status" value="1"/>
</dbReference>
<dbReference type="AlphaFoldDB" id="A0AAJ5X679"/>
<dbReference type="PIRSF" id="PIRSF014995">
    <property type="entry name" value="UCP014995"/>
    <property type="match status" value="1"/>
</dbReference>
<evidence type="ECO:0000313" key="2">
    <source>
        <dbReference type="EMBL" id="WEK46572.1"/>
    </source>
</evidence>
<dbReference type="Proteomes" id="UP001218362">
    <property type="component" value="Chromosome"/>
</dbReference>
<feature type="signal peptide" evidence="1">
    <location>
        <begin position="1"/>
        <end position="23"/>
    </location>
</feature>
<gene>
    <name evidence="2" type="ORF">P0Y56_16440</name>
</gene>
<dbReference type="InterPro" id="IPR014469">
    <property type="entry name" value="DUF2271"/>
</dbReference>
<organism evidence="2 3">
    <name type="scientific">Candidatus Andeanibacterium colombiense</name>
    <dbReference type="NCBI Taxonomy" id="3121345"/>
    <lineage>
        <taxon>Bacteria</taxon>
        <taxon>Pseudomonadati</taxon>
        <taxon>Pseudomonadota</taxon>
        <taxon>Alphaproteobacteria</taxon>
        <taxon>Sphingomonadales</taxon>
        <taxon>Sphingomonadaceae</taxon>
        <taxon>Candidatus Andeanibacterium</taxon>
    </lineage>
</organism>
<sequence length="168" mass="17938">MRISHRVLIAGIAAAGASAPALAGTAELTVTVPQLKVAEYHRPYVAIWLEQAGQPAIRTLAVWYDYDNRENGGTKWLRDLRSWWRKGGREAAKPADALTGATRAPGVQRVKLDLGALKPGSYTLVLEAAREEGGRELVSLPFNWNGKGAKAAAAGKTELGAISAIIKP</sequence>
<keyword evidence="1" id="KW-0732">Signal</keyword>
<evidence type="ECO:0000256" key="1">
    <source>
        <dbReference type="SAM" id="SignalP"/>
    </source>
</evidence>
<proteinExistence type="predicted"/>
<evidence type="ECO:0000313" key="3">
    <source>
        <dbReference type="Proteomes" id="UP001218362"/>
    </source>
</evidence>
<name>A0AAJ5X679_9SPHN</name>
<dbReference type="KEGG" id="acob:P0Y56_16440"/>